<comment type="caution">
    <text evidence="2">The sequence shown here is derived from an EMBL/GenBank/DDBJ whole genome shotgun (WGS) entry which is preliminary data.</text>
</comment>
<keyword evidence="1" id="KW-0472">Membrane</keyword>
<accession>A0A7X8XY49</accession>
<protein>
    <recommendedName>
        <fullName evidence="4">DUF3784 domain-containing protein</fullName>
    </recommendedName>
</protein>
<evidence type="ECO:0000313" key="3">
    <source>
        <dbReference type="Proteomes" id="UP000585050"/>
    </source>
</evidence>
<evidence type="ECO:0000256" key="1">
    <source>
        <dbReference type="SAM" id="Phobius"/>
    </source>
</evidence>
<keyword evidence="1" id="KW-0812">Transmembrane</keyword>
<organism evidence="2 3">
    <name type="scientific">Flammeovirga agarivorans</name>
    <dbReference type="NCBI Taxonomy" id="2726742"/>
    <lineage>
        <taxon>Bacteria</taxon>
        <taxon>Pseudomonadati</taxon>
        <taxon>Bacteroidota</taxon>
        <taxon>Cytophagia</taxon>
        <taxon>Cytophagales</taxon>
        <taxon>Flammeovirgaceae</taxon>
        <taxon>Flammeovirga</taxon>
    </lineage>
</organism>
<keyword evidence="1" id="KW-1133">Transmembrane helix</keyword>
<name>A0A7X8XY49_9BACT</name>
<feature type="transmembrane region" description="Helical" evidence="1">
    <location>
        <begin position="88"/>
        <end position="106"/>
    </location>
</feature>
<dbReference type="EMBL" id="JABAIL010000008">
    <property type="protein sequence ID" value="NLR93872.1"/>
    <property type="molecule type" value="Genomic_DNA"/>
</dbReference>
<dbReference type="Proteomes" id="UP000585050">
    <property type="component" value="Unassembled WGS sequence"/>
</dbReference>
<dbReference type="AlphaFoldDB" id="A0A7X8XY49"/>
<keyword evidence="3" id="KW-1185">Reference proteome</keyword>
<evidence type="ECO:0000313" key="2">
    <source>
        <dbReference type="EMBL" id="NLR93872.1"/>
    </source>
</evidence>
<feature type="transmembrane region" description="Helical" evidence="1">
    <location>
        <begin position="6"/>
        <end position="27"/>
    </location>
</feature>
<reference evidence="2 3" key="1">
    <citation type="submission" date="2020-04" db="EMBL/GenBank/DDBJ databases">
        <title>Flammeovirga sp. SR4, a novel species isolated from seawater.</title>
        <authorList>
            <person name="Wang X."/>
        </authorList>
    </citation>
    <scope>NUCLEOTIDE SEQUENCE [LARGE SCALE GENOMIC DNA]</scope>
    <source>
        <strain evidence="2 3">SR4</strain>
    </source>
</reference>
<evidence type="ECO:0008006" key="4">
    <source>
        <dbReference type="Google" id="ProtNLM"/>
    </source>
</evidence>
<sequence>MNYNIYGYFIYLICVIFIIVKVGKVCYDNGNVFAKSYLKGKEELSVQINKMLLIGYYLLNIGYAAITIISWNNINSIEELIITISNKIGVIVLVIGLLHYMNIYIIKNYIHKLF</sequence>
<gene>
    <name evidence="2" type="ORF">HGP29_21910</name>
</gene>
<dbReference type="RefSeq" id="WP_168884581.1">
    <property type="nucleotide sequence ID" value="NZ_JABAIL010000008.1"/>
</dbReference>
<feature type="transmembrane region" description="Helical" evidence="1">
    <location>
        <begin position="48"/>
        <end position="68"/>
    </location>
</feature>
<proteinExistence type="predicted"/>